<dbReference type="STRING" id="8469.M7B7H0"/>
<accession>M7B7H0</accession>
<gene>
    <name evidence="1" type="ORF">UY3_09801</name>
</gene>
<keyword evidence="2" id="KW-1185">Reference proteome</keyword>
<dbReference type="SUPFAM" id="SSF56784">
    <property type="entry name" value="HAD-like"/>
    <property type="match status" value="1"/>
</dbReference>
<organism evidence="1 2">
    <name type="scientific">Chelonia mydas</name>
    <name type="common">Green sea-turtle</name>
    <name type="synonym">Chelonia agassizi</name>
    <dbReference type="NCBI Taxonomy" id="8469"/>
    <lineage>
        <taxon>Eukaryota</taxon>
        <taxon>Metazoa</taxon>
        <taxon>Chordata</taxon>
        <taxon>Craniata</taxon>
        <taxon>Vertebrata</taxon>
        <taxon>Euteleostomi</taxon>
        <taxon>Archelosauria</taxon>
        <taxon>Testudinata</taxon>
        <taxon>Testudines</taxon>
        <taxon>Cryptodira</taxon>
        <taxon>Durocryptodira</taxon>
        <taxon>Americhelydia</taxon>
        <taxon>Chelonioidea</taxon>
        <taxon>Cheloniidae</taxon>
        <taxon>Chelonia</taxon>
    </lineage>
</organism>
<dbReference type="EMBL" id="KB537352">
    <property type="protein sequence ID" value="EMP33079.1"/>
    <property type="molecule type" value="Genomic_DNA"/>
</dbReference>
<dbReference type="Proteomes" id="UP000031443">
    <property type="component" value="Unassembled WGS sequence"/>
</dbReference>
<dbReference type="GO" id="GO:0005739">
    <property type="term" value="C:mitochondrion"/>
    <property type="evidence" value="ECO:0007669"/>
    <property type="project" value="TreeGrafter"/>
</dbReference>
<dbReference type="GO" id="GO:0008253">
    <property type="term" value="F:5'-nucleotidase activity"/>
    <property type="evidence" value="ECO:0007669"/>
    <property type="project" value="InterPro"/>
</dbReference>
<sequence>MLDKEKAISIWESKNFFIELDPIPGAVEAVKQMAKLENTDVFICTSPIKKYRYCAYEKYAWVEKHFGQEFLEQIVLTRDKTVISGDLLIDDRSDITGAEPNPSWEHVLFTACHNKHLQLQPPSRRLHSWAENWRAILDSKRPLHSWAI</sequence>
<evidence type="ECO:0000313" key="1">
    <source>
        <dbReference type="EMBL" id="EMP33079.1"/>
    </source>
</evidence>
<dbReference type="InterPro" id="IPR010708">
    <property type="entry name" value="5'(3')-deoxyribonucleotidase"/>
</dbReference>
<dbReference type="PANTHER" id="PTHR16504">
    <property type="entry name" value="5'(3')-DEOXYRIBONUCLEOTIDASE"/>
    <property type="match status" value="1"/>
</dbReference>
<evidence type="ECO:0000313" key="2">
    <source>
        <dbReference type="Proteomes" id="UP000031443"/>
    </source>
</evidence>
<dbReference type="FunFam" id="3.40.50.1000:FF:000133">
    <property type="entry name" value="5'(3')-deoxyribonucleotidase, cytosolic type"/>
    <property type="match status" value="1"/>
</dbReference>
<dbReference type="InterPro" id="IPR023214">
    <property type="entry name" value="HAD_sf"/>
</dbReference>
<dbReference type="eggNOG" id="ENOG502QPWJ">
    <property type="taxonomic scope" value="Eukaryota"/>
</dbReference>
<reference evidence="2" key="1">
    <citation type="journal article" date="2013" name="Nat. Genet.">
        <title>The draft genomes of soft-shell turtle and green sea turtle yield insights into the development and evolution of the turtle-specific body plan.</title>
        <authorList>
            <person name="Wang Z."/>
            <person name="Pascual-Anaya J."/>
            <person name="Zadissa A."/>
            <person name="Li W."/>
            <person name="Niimura Y."/>
            <person name="Huang Z."/>
            <person name="Li C."/>
            <person name="White S."/>
            <person name="Xiong Z."/>
            <person name="Fang D."/>
            <person name="Wang B."/>
            <person name="Ming Y."/>
            <person name="Chen Y."/>
            <person name="Zheng Y."/>
            <person name="Kuraku S."/>
            <person name="Pignatelli M."/>
            <person name="Herrero J."/>
            <person name="Beal K."/>
            <person name="Nozawa M."/>
            <person name="Li Q."/>
            <person name="Wang J."/>
            <person name="Zhang H."/>
            <person name="Yu L."/>
            <person name="Shigenobu S."/>
            <person name="Wang J."/>
            <person name="Liu J."/>
            <person name="Flicek P."/>
            <person name="Searle S."/>
            <person name="Wang J."/>
            <person name="Kuratani S."/>
            <person name="Yin Y."/>
            <person name="Aken B."/>
            <person name="Zhang G."/>
            <person name="Irie N."/>
        </authorList>
    </citation>
    <scope>NUCLEOTIDE SEQUENCE [LARGE SCALE GENOMIC DNA]</scope>
</reference>
<protein>
    <submittedName>
        <fullName evidence="1">5'(3')-deoxyribonucleotidase</fullName>
    </submittedName>
</protein>
<dbReference type="Pfam" id="PF06941">
    <property type="entry name" value="NT5C"/>
    <property type="match status" value="1"/>
</dbReference>
<dbReference type="AlphaFoldDB" id="M7B7H0"/>
<name>M7B7H0_CHEMY</name>
<dbReference type="Gene3D" id="3.40.50.1000">
    <property type="entry name" value="HAD superfamily/HAD-like"/>
    <property type="match status" value="1"/>
</dbReference>
<proteinExistence type="predicted"/>
<dbReference type="GO" id="GO:0009223">
    <property type="term" value="P:pyrimidine deoxyribonucleotide catabolic process"/>
    <property type="evidence" value="ECO:0007669"/>
    <property type="project" value="TreeGrafter"/>
</dbReference>
<dbReference type="PANTHER" id="PTHR16504:SF6">
    <property type="entry name" value="5'(3')-DEOXYRIBONUCLEOTIDASE, MITOCHONDRIAL"/>
    <property type="match status" value="1"/>
</dbReference>
<dbReference type="InterPro" id="IPR036412">
    <property type="entry name" value="HAD-like_sf"/>
</dbReference>